<dbReference type="STRING" id="28066.RF819_19125"/>
<evidence type="ECO:0000256" key="3">
    <source>
        <dbReference type="ARBA" id="ARBA00023163"/>
    </source>
</evidence>
<keyword evidence="1" id="KW-0805">Transcription regulation</keyword>
<dbReference type="Pfam" id="PF16925">
    <property type="entry name" value="TetR_C_13"/>
    <property type="match status" value="1"/>
</dbReference>
<dbReference type="InterPro" id="IPR001647">
    <property type="entry name" value="HTH_TetR"/>
</dbReference>
<dbReference type="Gene3D" id="1.10.357.10">
    <property type="entry name" value="Tetracycline Repressor, domain 2"/>
    <property type="match status" value="1"/>
</dbReference>
<dbReference type="Pfam" id="PF00440">
    <property type="entry name" value="TetR_N"/>
    <property type="match status" value="1"/>
</dbReference>
<evidence type="ECO:0000313" key="7">
    <source>
        <dbReference type="Proteomes" id="UP000190750"/>
    </source>
</evidence>
<gene>
    <name evidence="6" type="ORF">RF819_19125</name>
</gene>
<dbReference type="InterPro" id="IPR009057">
    <property type="entry name" value="Homeodomain-like_sf"/>
</dbReference>
<name>A0A1T1AWV1_RHOFE</name>
<sequence>MATESNSTKDHILDCGERLIAHKGFVGVGLSEILSAAGIPKGSFYHYFSSKERFGEVLLTRYIDTYLARLDNLFKPDGTPARQRLMTYWSYWNVSQCDIGADSCDAVAAGSKCLIVKLSAEVADISEAMRLTLRGGTDRVVSRIAQCLEDARADGSVALSLDAANTALTLYELWLGASLLAKLRRDASPFEHALMATEQVLGSTAR</sequence>
<evidence type="ECO:0000256" key="4">
    <source>
        <dbReference type="PROSITE-ProRule" id="PRU00335"/>
    </source>
</evidence>
<dbReference type="PANTHER" id="PTHR47506:SF6">
    <property type="entry name" value="HTH-TYPE TRANSCRIPTIONAL REPRESSOR NEMR"/>
    <property type="match status" value="1"/>
</dbReference>
<evidence type="ECO:0000259" key="5">
    <source>
        <dbReference type="PROSITE" id="PS50977"/>
    </source>
</evidence>
<evidence type="ECO:0000256" key="2">
    <source>
        <dbReference type="ARBA" id="ARBA00023125"/>
    </source>
</evidence>
<organism evidence="6 7">
    <name type="scientific">Rhodoferax fermentans</name>
    <dbReference type="NCBI Taxonomy" id="28066"/>
    <lineage>
        <taxon>Bacteria</taxon>
        <taxon>Pseudomonadati</taxon>
        <taxon>Pseudomonadota</taxon>
        <taxon>Betaproteobacteria</taxon>
        <taxon>Burkholderiales</taxon>
        <taxon>Comamonadaceae</taxon>
        <taxon>Rhodoferax</taxon>
    </lineage>
</organism>
<reference evidence="6 7" key="1">
    <citation type="submission" date="2017-01" db="EMBL/GenBank/DDBJ databases">
        <title>Genome sequencing of Rhodoferax fermentans JCM 7819.</title>
        <authorList>
            <person name="Kim Y.J."/>
            <person name="Farh M.E.-A."/>
            <person name="Yang D.-C."/>
        </authorList>
    </citation>
    <scope>NUCLEOTIDE SEQUENCE [LARGE SCALE GENOMIC DNA]</scope>
    <source>
        <strain evidence="6 7">JCM 7819</strain>
    </source>
</reference>
<dbReference type="OrthoDB" id="9809772at2"/>
<dbReference type="Proteomes" id="UP000190750">
    <property type="component" value="Unassembled WGS sequence"/>
</dbReference>
<keyword evidence="3" id="KW-0804">Transcription</keyword>
<dbReference type="PRINTS" id="PR00455">
    <property type="entry name" value="HTHTETR"/>
</dbReference>
<dbReference type="RefSeq" id="WP_078366413.1">
    <property type="nucleotide sequence ID" value="NZ_MTJN01000002.1"/>
</dbReference>
<comment type="caution">
    <text evidence="6">The sequence shown here is derived from an EMBL/GenBank/DDBJ whole genome shotgun (WGS) entry which is preliminary data.</text>
</comment>
<evidence type="ECO:0000256" key="1">
    <source>
        <dbReference type="ARBA" id="ARBA00023015"/>
    </source>
</evidence>
<proteinExistence type="predicted"/>
<dbReference type="AlphaFoldDB" id="A0A1T1AWV1"/>
<accession>A0A1T1AWV1</accession>
<dbReference type="EMBL" id="MTJN01000002">
    <property type="protein sequence ID" value="OOV08527.1"/>
    <property type="molecule type" value="Genomic_DNA"/>
</dbReference>
<dbReference type="SUPFAM" id="SSF48498">
    <property type="entry name" value="Tetracyclin repressor-like, C-terminal domain"/>
    <property type="match status" value="1"/>
</dbReference>
<dbReference type="PROSITE" id="PS50977">
    <property type="entry name" value="HTH_TETR_2"/>
    <property type="match status" value="1"/>
</dbReference>
<dbReference type="SUPFAM" id="SSF46689">
    <property type="entry name" value="Homeodomain-like"/>
    <property type="match status" value="1"/>
</dbReference>
<feature type="DNA-binding region" description="H-T-H motif" evidence="4">
    <location>
        <begin position="29"/>
        <end position="48"/>
    </location>
</feature>
<feature type="domain" description="HTH tetR-type" evidence="5">
    <location>
        <begin position="6"/>
        <end position="66"/>
    </location>
</feature>
<keyword evidence="2 4" id="KW-0238">DNA-binding</keyword>
<dbReference type="InterPro" id="IPR011075">
    <property type="entry name" value="TetR_C"/>
</dbReference>
<dbReference type="GO" id="GO:0003677">
    <property type="term" value="F:DNA binding"/>
    <property type="evidence" value="ECO:0007669"/>
    <property type="project" value="UniProtKB-UniRule"/>
</dbReference>
<protein>
    <submittedName>
        <fullName evidence="6">TetR family transcriptional regulator</fullName>
    </submittedName>
</protein>
<dbReference type="PANTHER" id="PTHR47506">
    <property type="entry name" value="TRANSCRIPTIONAL REGULATORY PROTEIN"/>
    <property type="match status" value="1"/>
</dbReference>
<evidence type="ECO:0000313" key="6">
    <source>
        <dbReference type="EMBL" id="OOV08527.1"/>
    </source>
</evidence>
<dbReference type="InterPro" id="IPR036271">
    <property type="entry name" value="Tet_transcr_reg_TetR-rel_C_sf"/>
</dbReference>
<keyword evidence="7" id="KW-1185">Reference proteome</keyword>